<gene>
    <name evidence="3" type="ORF">BTE48_06705</name>
</gene>
<protein>
    <recommendedName>
        <fullName evidence="1">YcgL domain-containing protein BTE48_06705</fullName>
    </recommendedName>
</protein>
<dbReference type="AlphaFoldDB" id="A0A1T4N931"/>
<reference evidence="3 4" key="1">
    <citation type="submission" date="2017-01" db="EMBL/GenBank/DDBJ databases">
        <title>Genome Sequencing of a Marine Spirillum, Oceanospirillum multiglobuliferum ATCC 33336, from Japan.</title>
        <authorList>
            <person name="Carney J.G."/>
            <person name="Trachtenberg A.M."/>
            <person name="Rheaume B.A."/>
            <person name="Linnane J.D."/>
            <person name="Pitts N.L."/>
            <person name="Mykles D.L."/>
            <person name="Maclea K.S."/>
        </authorList>
    </citation>
    <scope>NUCLEOTIDE SEQUENCE [LARGE SCALE GENOMIC DNA]</scope>
    <source>
        <strain evidence="3 4">ATCC 33336</strain>
    </source>
</reference>
<evidence type="ECO:0000313" key="4">
    <source>
        <dbReference type="Proteomes" id="UP000191418"/>
    </source>
</evidence>
<dbReference type="HAMAP" id="MF_01866">
    <property type="entry name" value="UPF0745"/>
    <property type="match status" value="1"/>
</dbReference>
<organism evidence="3 4">
    <name type="scientific">Oceanospirillum multiglobuliferum</name>
    <dbReference type="NCBI Taxonomy" id="64969"/>
    <lineage>
        <taxon>Bacteria</taxon>
        <taxon>Pseudomonadati</taxon>
        <taxon>Pseudomonadota</taxon>
        <taxon>Gammaproteobacteria</taxon>
        <taxon>Oceanospirillales</taxon>
        <taxon>Oceanospirillaceae</taxon>
        <taxon>Oceanospirillum</taxon>
    </lineage>
</organism>
<feature type="domain" description="YcgL" evidence="2">
    <location>
        <begin position="3"/>
        <end position="88"/>
    </location>
</feature>
<dbReference type="STRING" id="64969.SAMN02745127_01052"/>
<dbReference type="InterPro" id="IPR027354">
    <property type="entry name" value="YcgL_dom"/>
</dbReference>
<name>A0A1T4N931_9GAMM</name>
<dbReference type="Proteomes" id="UP000191418">
    <property type="component" value="Unassembled WGS sequence"/>
</dbReference>
<dbReference type="PANTHER" id="PTHR38109">
    <property type="entry name" value="PROTEIN YCGL"/>
    <property type="match status" value="1"/>
</dbReference>
<dbReference type="PROSITE" id="PS51648">
    <property type="entry name" value="YCGL"/>
    <property type="match status" value="1"/>
</dbReference>
<dbReference type="SUPFAM" id="SSF160191">
    <property type="entry name" value="YcgL-like"/>
    <property type="match status" value="1"/>
</dbReference>
<dbReference type="EMBL" id="MTSM01000006">
    <property type="protein sequence ID" value="OPX55878.1"/>
    <property type="molecule type" value="Genomic_DNA"/>
</dbReference>
<evidence type="ECO:0000259" key="2">
    <source>
        <dbReference type="PROSITE" id="PS51648"/>
    </source>
</evidence>
<dbReference type="RefSeq" id="WP_268808390.1">
    <property type="nucleotide sequence ID" value="NZ_FUXG01000005.1"/>
</dbReference>
<keyword evidence="4" id="KW-1185">Reference proteome</keyword>
<evidence type="ECO:0000256" key="1">
    <source>
        <dbReference type="HAMAP-Rule" id="MF_01866"/>
    </source>
</evidence>
<proteinExistence type="inferred from homology"/>
<evidence type="ECO:0000313" key="3">
    <source>
        <dbReference type="EMBL" id="OPX55878.1"/>
    </source>
</evidence>
<comment type="caution">
    <text evidence="3">The sequence shown here is derived from an EMBL/GenBank/DDBJ whole genome shotgun (WGS) entry which is preliminary data.</text>
</comment>
<dbReference type="InterPro" id="IPR038068">
    <property type="entry name" value="YcgL-like_sf"/>
</dbReference>
<dbReference type="Gene3D" id="3.10.510.20">
    <property type="entry name" value="YcgL domain"/>
    <property type="match status" value="1"/>
</dbReference>
<dbReference type="PANTHER" id="PTHR38109:SF1">
    <property type="entry name" value="PROTEIN YCGL"/>
    <property type="match status" value="1"/>
</dbReference>
<accession>A0A1T4N931</accession>
<dbReference type="Pfam" id="PF05166">
    <property type="entry name" value="YcgL"/>
    <property type="match status" value="1"/>
</dbReference>
<sequence length="95" mass="10955">MKLICEIFKSPRKDEMYLYVDKKEGLTRVPEALLEMFGTPKPAMVLLLTEEKKLARAEVGDVLREIREKGFYLQMPPKKDDSLLNAYSAPTEGKY</sequence>